<dbReference type="OrthoDB" id="9800698at2"/>
<name>A0A5K7YUJ8_9BACT</name>
<organism evidence="1 2">
    <name type="scientific">Desulfosarcina widdelii</name>
    <dbReference type="NCBI Taxonomy" id="947919"/>
    <lineage>
        <taxon>Bacteria</taxon>
        <taxon>Pseudomonadati</taxon>
        <taxon>Thermodesulfobacteriota</taxon>
        <taxon>Desulfobacteria</taxon>
        <taxon>Desulfobacterales</taxon>
        <taxon>Desulfosarcinaceae</taxon>
        <taxon>Desulfosarcina</taxon>
    </lineage>
</organism>
<evidence type="ECO:0000313" key="1">
    <source>
        <dbReference type="EMBL" id="BBO72966.1"/>
    </source>
</evidence>
<dbReference type="Proteomes" id="UP000427769">
    <property type="component" value="Chromosome"/>
</dbReference>
<proteinExistence type="predicted"/>
<keyword evidence="2" id="KW-1185">Reference proteome</keyword>
<dbReference type="SUPFAM" id="SSF52540">
    <property type="entry name" value="P-loop containing nucleoside triphosphate hydrolases"/>
    <property type="match status" value="1"/>
</dbReference>
<dbReference type="KEGG" id="dwd:DSCW_03830"/>
<sequence>MLKKFPIDIETLQGESGIEVYVLNKWKNANFVTTLKHLPSNTITAKVLNDGYSLFKNVAKGEDYLIEVQFSDPLKRLKYKSKKTKIKYSGPKNLRIIGTGSGRCGTSSFAKYLDGMRFANRKLVRARHESMSGLILEKIRDKATEEIKHYLLSFQHNVEISPYFSLIPEILDVGDKVVLIIRDGRKVVASGMARGWYSRASIWDQIKPDFEGTTFEKCCHLWRHTNENVINKADIVIKLEDLISNNLDEKFYKILGLSMVQKEFPKTNKSKNPPQYKWSKDEFSDFKRICGHLMDQYYSGWENDSLIKINS</sequence>
<dbReference type="AlphaFoldDB" id="A0A5K7YUJ8"/>
<evidence type="ECO:0000313" key="2">
    <source>
        <dbReference type="Proteomes" id="UP000427769"/>
    </source>
</evidence>
<accession>A0A5K7YUJ8</accession>
<dbReference type="InterPro" id="IPR027417">
    <property type="entry name" value="P-loop_NTPase"/>
</dbReference>
<dbReference type="EMBL" id="AP021875">
    <property type="protein sequence ID" value="BBO72966.1"/>
    <property type="molecule type" value="Genomic_DNA"/>
</dbReference>
<evidence type="ECO:0008006" key="3">
    <source>
        <dbReference type="Google" id="ProtNLM"/>
    </source>
</evidence>
<gene>
    <name evidence="1" type="ORF">DSCW_03830</name>
</gene>
<dbReference type="RefSeq" id="WP_155302121.1">
    <property type="nucleotide sequence ID" value="NZ_AP021875.1"/>
</dbReference>
<protein>
    <recommendedName>
        <fullName evidence="3">Sulfotransferase domain-containing protein</fullName>
    </recommendedName>
</protein>
<reference evidence="1 2" key="1">
    <citation type="submission" date="2019-11" db="EMBL/GenBank/DDBJ databases">
        <title>Comparative genomics of hydrocarbon-degrading Desulfosarcina strains.</title>
        <authorList>
            <person name="Watanabe M."/>
            <person name="Kojima H."/>
            <person name="Fukui M."/>
        </authorList>
    </citation>
    <scope>NUCLEOTIDE SEQUENCE [LARGE SCALE GENOMIC DNA]</scope>
    <source>
        <strain evidence="1 2">PP31</strain>
    </source>
</reference>
<dbReference type="Gene3D" id="3.40.50.300">
    <property type="entry name" value="P-loop containing nucleotide triphosphate hydrolases"/>
    <property type="match status" value="1"/>
</dbReference>